<gene>
    <name evidence="1" type="ORF">U472_10705</name>
</gene>
<evidence type="ECO:0000313" key="2">
    <source>
        <dbReference type="Proteomes" id="UP000093514"/>
    </source>
</evidence>
<accession>A0A1C0A940</accession>
<reference evidence="2" key="1">
    <citation type="submission" date="2016-07" db="EMBL/GenBank/DDBJ databases">
        <authorList>
            <person name="Florea S."/>
            <person name="Webb J.S."/>
            <person name="Jaromczyk J."/>
            <person name="Schardl C.L."/>
        </authorList>
    </citation>
    <scope>NUCLEOTIDE SEQUENCE [LARGE SCALE GENOMIC DNA]</scope>
    <source>
        <strain evidence="2">Z6</strain>
    </source>
</reference>
<protein>
    <submittedName>
        <fullName evidence="1">Uncharacterized protein</fullName>
    </submittedName>
</protein>
<dbReference type="AlphaFoldDB" id="A0A1C0A940"/>
<dbReference type="EMBL" id="LWDV01000009">
    <property type="protein sequence ID" value="OCL26752.1"/>
    <property type="molecule type" value="Genomic_DNA"/>
</dbReference>
<reference evidence="1 2" key="2">
    <citation type="submission" date="2016-08" db="EMBL/GenBank/DDBJ databases">
        <title>Orenia metallireducens sp. nov. strain Z6, a Novel Metal-reducing Firmicute from the Deep Subsurface.</title>
        <authorList>
            <person name="Maxim B.I."/>
            <person name="Kenneth K."/>
            <person name="Flynn T.M."/>
            <person name="Oloughlin E.J."/>
            <person name="Locke R.A."/>
            <person name="Weber J.R."/>
            <person name="Egan S.M."/>
            <person name="Mackie R.I."/>
            <person name="Cann I.K."/>
        </authorList>
    </citation>
    <scope>NUCLEOTIDE SEQUENCE [LARGE SCALE GENOMIC DNA]</scope>
    <source>
        <strain evidence="1 2">Z6</strain>
    </source>
</reference>
<comment type="caution">
    <text evidence="1">The sequence shown here is derived from an EMBL/GenBank/DDBJ whole genome shotgun (WGS) entry which is preliminary data.</text>
</comment>
<sequence length="65" mass="7723">MVRDLNPLVDYAIEEGRTVGLRHAIMEVMLISYLMGMGFDYNTAYMTVESWEVNERFPGEYDYRY</sequence>
<proteinExistence type="predicted"/>
<dbReference type="Proteomes" id="UP000093514">
    <property type="component" value="Unassembled WGS sequence"/>
</dbReference>
<keyword evidence="2" id="KW-1185">Reference proteome</keyword>
<evidence type="ECO:0000313" key="1">
    <source>
        <dbReference type="EMBL" id="OCL26752.1"/>
    </source>
</evidence>
<organism evidence="1 2">
    <name type="scientific">Orenia metallireducens</name>
    <dbReference type="NCBI Taxonomy" id="1413210"/>
    <lineage>
        <taxon>Bacteria</taxon>
        <taxon>Bacillati</taxon>
        <taxon>Bacillota</taxon>
        <taxon>Clostridia</taxon>
        <taxon>Halanaerobiales</taxon>
        <taxon>Halobacteroidaceae</taxon>
        <taxon>Orenia</taxon>
    </lineage>
</organism>
<name>A0A1C0A940_9FIRM</name>